<dbReference type="EMBL" id="CM007647">
    <property type="protein sequence ID" value="ONM01733.1"/>
    <property type="molecule type" value="Genomic_DNA"/>
</dbReference>
<accession>A0A1D6KF15</accession>
<dbReference type="PANTHER" id="PTHR10358:SF6">
    <property type="entry name" value="ENDOSULFINE, ISOFORM A"/>
    <property type="match status" value="1"/>
</dbReference>
<dbReference type="AlphaFoldDB" id="A0A1D6KF15"/>
<reference evidence="2" key="1">
    <citation type="submission" date="2015-12" db="EMBL/GenBank/DDBJ databases">
        <title>Update maize B73 reference genome by single molecule sequencing technologies.</title>
        <authorList>
            <consortium name="Maize Genome Sequencing Project"/>
            <person name="Ware D."/>
        </authorList>
    </citation>
    <scope>NUCLEOTIDE SEQUENCE [LARGE SCALE GENOMIC DNA]</scope>
    <source>
        <tissue evidence="2">Seedling</tissue>
    </source>
</reference>
<dbReference type="ExpressionAtlas" id="A0A1D6KF15">
    <property type="expression patterns" value="baseline and differential"/>
</dbReference>
<gene>
    <name evidence="2" type="ORF">ZEAMMB73_Zm00001d030934</name>
</gene>
<comment type="similarity">
    <text evidence="1">Belongs to the endosulfine family.</text>
</comment>
<protein>
    <submittedName>
        <fullName evidence="2">cAMP-regulated phosphoprotein 19-related protein</fullName>
    </submittedName>
</protein>
<organism evidence="2">
    <name type="scientific">Zea mays</name>
    <name type="common">Maize</name>
    <dbReference type="NCBI Taxonomy" id="4577"/>
    <lineage>
        <taxon>Eukaryota</taxon>
        <taxon>Viridiplantae</taxon>
        <taxon>Streptophyta</taxon>
        <taxon>Embryophyta</taxon>
        <taxon>Tracheophyta</taxon>
        <taxon>Spermatophyta</taxon>
        <taxon>Magnoliopsida</taxon>
        <taxon>Liliopsida</taxon>
        <taxon>Poales</taxon>
        <taxon>Poaceae</taxon>
        <taxon>PACMAD clade</taxon>
        <taxon>Panicoideae</taxon>
        <taxon>Andropogonodae</taxon>
        <taxon>Andropogoneae</taxon>
        <taxon>Tripsacinae</taxon>
        <taxon>Zea</taxon>
    </lineage>
</organism>
<dbReference type="PANTHER" id="PTHR10358">
    <property type="entry name" value="ENDOSULFINE"/>
    <property type="match status" value="1"/>
</dbReference>
<name>A0A1D6KF15_MAIZE</name>
<proteinExistence type="inferred from homology"/>
<evidence type="ECO:0000313" key="2">
    <source>
        <dbReference type="EMBL" id="ONM01733.1"/>
    </source>
</evidence>
<evidence type="ECO:0000256" key="1">
    <source>
        <dbReference type="ARBA" id="ARBA00010520"/>
    </source>
</evidence>
<sequence length="68" mass="7270">MSGMASDDSPAQVNVEGDVSEKKVEVQDQNEVGGMPSRQEEEAAIKKKYGGILPRKTPLISKVNAIAL</sequence>
<dbReference type="PaxDb" id="4577-GRMZM2G003631_P01"/>
<dbReference type="InterPro" id="IPR006760">
    <property type="entry name" value="Endosulphine"/>
</dbReference>